<evidence type="ECO:0000313" key="7">
    <source>
        <dbReference type="Proteomes" id="UP000095282"/>
    </source>
</evidence>
<reference evidence="8" key="1">
    <citation type="submission" date="2016-11" db="UniProtKB">
        <authorList>
            <consortium name="WormBaseParasite"/>
        </authorList>
    </citation>
    <scope>IDENTIFICATION</scope>
</reference>
<feature type="transmembrane region" description="Helical" evidence="6">
    <location>
        <begin position="51"/>
        <end position="72"/>
    </location>
</feature>
<keyword evidence="3 6" id="KW-0812">Transmembrane</keyword>
<dbReference type="WBParaSite" id="Csp11.Scaffold524.g2975.t1">
    <property type="protein sequence ID" value="Csp11.Scaffold524.g2975.t1"/>
    <property type="gene ID" value="Csp11.Scaffold524.g2975"/>
</dbReference>
<evidence type="ECO:0000256" key="6">
    <source>
        <dbReference type="SAM" id="Phobius"/>
    </source>
</evidence>
<dbReference type="Pfam" id="PF03125">
    <property type="entry name" value="Sre"/>
    <property type="match status" value="1"/>
</dbReference>
<feature type="transmembrane region" description="Helical" evidence="6">
    <location>
        <begin position="167"/>
        <end position="189"/>
    </location>
</feature>
<name>A0A1I7T6U3_9PELO</name>
<dbReference type="GO" id="GO:0007606">
    <property type="term" value="P:sensory perception of chemical stimulus"/>
    <property type="evidence" value="ECO:0007669"/>
    <property type="project" value="InterPro"/>
</dbReference>
<evidence type="ECO:0000256" key="2">
    <source>
        <dbReference type="ARBA" id="ARBA00006803"/>
    </source>
</evidence>
<comment type="similarity">
    <text evidence="2">Belongs to the nematode receptor-like protein sre family.</text>
</comment>
<evidence type="ECO:0000256" key="3">
    <source>
        <dbReference type="ARBA" id="ARBA00022692"/>
    </source>
</evidence>
<sequence>MLGMVSTSPNCPIEAQWFVGIYTVVIYAPLAFVYVVVASLFIKHPNAFHPLFVISFFLILLAYTTSNFILFFRNLLEFFFINEFIFSVLEFILVSANYYTQPIVILALLERLAATVFVSNYEKSLQWIPYLIGQLICVSFMCPSIRGPGFQIIFVVLMSLSQHQAKLVNNIQVVLSVVICVCLVVLFLVNRYKTANSVGKSTLTTRYQLAENIKALRPHCSRAPPRRDAYASRVFLGPTLTQRLSVSCPRLLLLVLAEAQRVTFY</sequence>
<evidence type="ECO:0000256" key="4">
    <source>
        <dbReference type="ARBA" id="ARBA00022989"/>
    </source>
</evidence>
<dbReference type="PANTHER" id="PTHR47518">
    <property type="entry name" value="SERPENTINE RECEPTOR CLASS EPSILON-13-RELATED"/>
    <property type="match status" value="1"/>
</dbReference>
<dbReference type="GO" id="GO:0016020">
    <property type="term" value="C:membrane"/>
    <property type="evidence" value="ECO:0007669"/>
    <property type="project" value="UniProtKB-SubCell"/>
</dbReference>
<dbReference type="eggNOG" id="ENOG502TGGZ">
    <property type="taxonomic scope" value="Eukaryota"/>
</dbReference>
<evidence type="ECO:0000313" key="8">
    <source>
        <dbReference type="WBParaSite" id="Csp11.Scaffold524.g2975.t1"/>
    </source>
</evidence>
<keyword evidence="5 6" id="KW-0472">Membrane</keyword>
<keyword evidence="4 6" id="KW-1133">Transmembrane helix</keyword>
<feature type="transmembrane region" description="Helical" evidence="6">
    <location>
        <begin position="20"/>
        <end position="42"/>
    </location>
</feature>
<proteinExistence type="inferred from homology"/>
<dbReference type="InterPro" id="IPR004151">
    <property type="entry name" value="7TM_GPCR_serpentine_rcpt_Sre"/>
</dbReference>
<dbReference type="PANTHER" id="PTHR47518:SF7">
    <property type="entry name" value="G_PROTEIN_RECEP_F1_2 DOMAIN-CONTAINING PROTEIN"/>
    <property type="match status" value="1"/>
</dbReference>
<protein>
    <submittedName>
        <fullName evidence="8">Serpentine receptor class gamma</fullName>
    </submittedName>
</protein>
<dbReference type="Proteomes" id="UP000095282">
    <property type="component" value="Unplaced"/>
</dbReference>
<evidence type="ECO:0000256" key="1">
    <source>
        <dbReference type="ARBA" id="ARBA00004141"/>
    </source>
</evidence>
<organism evidence="7 8">
    <name type="scientific">Caenorhabditis tropicalis</name>
    <dbReference type="NCBI Taxonomy" id="1561998"/>
    <lineage>
        <taxon>Eukaryota</taxon>
        <taxon>Metazoa</taxon>
        <taxon>Ecdysozoa</taxon>
        <taxon>Nematoda</taxon>
        <taxon>Chromadorea</taxon>
        <taxon>Rhabditida</taxon>
        <taxon>Rhabditina</taxon>
        <taxon>Rhabditomorpha</taxon>
        <taxon>Rhabditoidea</taxon>
        <taxon>Rhabditidae</taxon>
        <taxon>Peloderinae</taxon>
        <taxon>Caenorhabditis</taxon>
    </lineage>
</organism>
<accession>A0A1I7T6U3</accession>
<dbReference type="AlphaFoldDB" id="A0A1I7T6U3"/>
<dbReference type="InterPro" id="IPR052854">
    <property type="entry name" value="Serpentine_rcpt_epsilon"/>
</dbReference>
<comment type="subcellular location">
    <subcellularLocation>
        <location evidence="1">Membrane</location>
        <topology evidence="1">Multi-pass membrane protein</topology>
    </subcellularLocation>
</comment>
<keyword evidence="7" id="KW-1185">Reference proteome</keyword>
<evidence type="ECO:0000256" key="5">
    <source>
        <dbReference type="ARBA" id="ARBA00023136"/>
    </source>
</evidence>
<feature type="transmembrane region" description="Helical" evidence="6">
    <location>
        <begin position="127"/>
        <end position="146"/>
    </location>
</feature>